<feature type="chain" id="PRO_5042095761" evidence="1">
    <location>
        <begin position="20"/>
        <end position="103"/>
    </location>
</feature>
<accession>A0AAD4KTF7</accession>
<evidence type="ECO:0000313" key="2">
    <source>
        <dbReference type="EMBL" id="KAH8695540.1"/>
    </source>
</evidence>
<comment type="caution">
    <text evidence="2">The sequence shown here is derived from an EMBL/GenBank/DDBJ whole genome shotgun (WGS) entry which is preliminary data.</text>
</comment>
<sequence length="103" mass="11384">MRIQAAALLSYQLILQTLSQVDNKPSGLSGIFQINSDSEFAFVLEPIMSLNSNHGGSTGEVLRAASQITLGDFESWYDTFLFLKFAAFDDIHNKAVALRLDIE</sequence>
<dbReference type="Gene3D" id="1.20.1440.110">
    <property type="entry name" value="acylaminoacyl peptidase"/>
    <property type="match status" value="1"/>
</dbReference>
<dbReference type="Proteomes" id="UP001201262">
    <property type="component" value="Unassembled WGS sequence"/>
</dbReference>
<proteinExistence type="predicted"/>
<name>A0AAD4KTF7_9EURO</name>
<keyword evidence="3" id="KW-1185">Reference proteome</keyword>
<reference evidence="2" key="1">
    <citation type="submission" date="2021-12" db="EMBL/GenBank/DDBJ databases">
        <title>Convergent genome expansion in fungi linked to evolution of root-endophyte symbiosis.</title>
        <authorList>
            <consortium name="DOE Joint Genome Institute"/>
            <person name="Ke Y.-H."/>
            <person name="Bonito G."/>
            <person name="Liao H.-L."/>
            <person name="Looney B."/>
            <person name="Rojas-Flechas A."/>
            <person name="Nash J."/>
            <person name="Hameed K."/>
            <person name="Schadt C."/>
            <person name="Martin F."/>
            <person name="Crous P.W."/>
            <person name="Miettinen O."/>
            <person name="Magnuson J.K."/>
            <person name="Labbe J."/>
            <person name="Jacobson D."/>
            <person name="Doktycz M.J."/>
            <person name="Veneault-Fourrey C."/>
            <person name="Kuo A."/>
            <person name="Mondo S."/>
            <person name="Calhoun S."/>
            <person name="Riley R."/>
            <person name="Ohm R."/>
            <person name="LaButti K."/>
            <person name="Andreopoulos B."/>
            <person name="Pangilinan J."/>
            <person name="Nolan M."/>
            <person name="Tritt A."/>
            <person name="Clum A."/>
            <person name="Lipzen A."/>
            <person name="Daum C."/>
            <person name="Barry K."/>
            <person name="Grigoriev I.V."/>
            <person name="Vilgalys R."/>
        </authorList>
    </citation>
    <scope>NUCLEOTIDE SEQUENCE</scope>
    <source>
        <strain evidence="2">PMI_201</strain>
    </source>
</reference>
<keyword evidence="1" id="KW-0732">Signal</keyword>
<evidence type="ECO:0000256" key="1">
    <source>
        <dbReference type="SAM" id="SignalP"/>
    </source>
</evidence>
<dbReference type="AlphaFoldDB" id="A0AAD4KTF7"/>
<protein>
    <submittedName>
        <fullName evidence="2">Uncharacterized protein</fullName>
    </submittedName>
</protein>
<evidence type="ECO:0000313" key="3">
    <source>
        <dbReference type="Proteomes" id="UP001201262"/>
    </source>
</evidence>
<organism evidence="2 3">
    <name type="scientific">Talaromyces proteolyticus</name>
    <dbReference type="NCBI Taxonomy" id="1131652"/>
    <lineage>
        <taxon>Eukaryota</taxon>
        <taxon>Fungi</taxon>
        <taxon>Dikarya</taxon>
        <taxon>Ascomycota</taxon>
        <taxon>Pezizomycotina</taxon>
        <taxon>Eurotiomycetes</taxon>
        <taxon>Eurotiomycetidae</taxon>
        <taxon>Eurotiales</taxon>
        <taxon>Trichocomaceae</taxon>
        <taxon>Talaromyces</taxon>
        <taxon>Talaromyces sect. Bacilispori</taxon>
    </lineage>
</organism>
<feature type="signal peptide" evidence="1">
    <location>
        <begin position="1"/>
        <end position="19"/>
    </location>
</feature>
<gene>
    <name evidence="2" type="ORF">BGW36DRAFT_429416</name>
</gene>
<dbReference type="GeneID" id="70250972"/>
<dbReference type="EMBL" id="JAJTJA010000008">
    <property type="protein sequence ID" value="KAH8695540.1"/>
    <property type="molecule type" value="Genomic_DNA"/>
</dbReference>
<dbReference type="RefSeq" id="XP_046070682.1">
    <property type="nucleotide sequence ID" value="XM_046220685.1"/>
</dbReference>